<dbReference type="PANTHER" id="PTHR31956">
    <property type="entry name" value="NON-SPECIFIC PHOSPHOLIPASE C4-RELATED"/>
    <property type="match status" value="1"/>
</dbReference>
<evidence type="ECO:0000256" key="1">
    <source>
        <dbReference type="ARBA" id="ARBA00022801"/>
    </source>
</evidence>
<evidence type="ECO:0000313" key="4">
    <source>
        <dbReference type="Proteomes" id="UP001059380"/>
    </source>
</evidence>
<dbReference type="Pfam" id="PF17957">
    <property type="entry name" value="Big_7"/>
    <property type="match status" value="2"/>
</dbReference>
<keyword evidence="2" id="KW-0732">Signal</keyword>
<name>A0A9J7BYN1_9BACT</name>
<keyword evidence="1" id="KW-0378">Hydrolase</keyword>
<dbReference type="KEGG" id="orp:MOP44_11905"/>
<dbReference type="GO" id="GO:0009395">
    <property type="term" value="P:phospholipid catabolic process"/>
    <property type="evidence" value="ECO:0007669"/>
    <property type="project" value="TreeGrafter"/>
</dbReference>
<reference evidence="3" key="1">
    <citation type="submission" date="2021-04" db="EMBL/GenBank/DDBJ databases">
        <title>Phylogenetic analysis of Acidobacteriaceae.</title>
        <authorList>
            <person name="Qiu L."/>
            <person name="Zhang Q."/>
        </authorList>
    </citation>
    <scope>NUCLEOTIDE SEQUENCE</scope>
    <source>
        <strain evidence="3">DSM 25168</strain>
    </source>
</reference>
<sequence>MDGPPTMPFKALCFALSILFAGFTGYATAQSVPRSSHVWMITEENHSYEDVIGNPDMPYYNQLARQYGLATQFYANQHSSLPALMWLVAGAAVEPNNDTTSCQHSHDNIVRELLNSGYTWRSYQENLPYAGFQGLYSSDYLYYRRHNPLIDFTDVCPGTGQEKNSVPYSQMTADWADNTDVNYAYITPDTDEDAHNGTLAGADQWLQANVPAILARPEFQPGGDGILFIVWDEGTLYTDDRCSATVPIGCGGRTATLVIGPAVKSGYKSTTLYHNENVLKTVCVAMGLSTCPGAAQDAAPMADFFSTSSTPAATEGVLISSPGNGATVTGQVHLIASASESQTVSQTQVWDNGSKLGVYGPQIDQIYNLAPGTHTTTVTDLDSNYNVIHKASVTYTVAALTNGVQIIAPTPGENLGIATVNVVAHATESVPVSQMQVWDNGTKLGHYAGTDVNQYYSLAPGSHAVTVLDLDNNWNVLHKTTVFYSVQ</sequence>
<dbReference type="Pfam" id="PF04185">
    <property type="entry name" value="Phosphoesterase"/>
    <property type="match status" value="1"/>
</dbReference>
<dbReference type="PANTHER" id="PTHR31956:SF8">
    <property type="entry name" value="ACID PHOSPHATASE PHOA (AFU_ORTHOLOGUE AFUA_1G03570)"/>
    <property type="match status" value="1"/>
</dbReference>
<evidence type="ECO:0008006" key="5">
    <source>
        <dbReference type="Google" id="ProtNLM"/>
    </source>
</evidence>
<dbReference type="GO" id="GO:0016788">
    <property type="term" value="F:hydrolase activity, acting on ester bonds"/>
    <property type="evidence" value="ECO:0007669"/>
    <property type="project" value="InterPro"/>
</dbReference>
<proteinExistence type="predicted"/>
<dbReference type="Gene3D" id="3.40.720.10">
    <property type="entry name" value="Alkaline Phosphatase, subunit A"/>
    <property type="match status" value="1"/>
</dbReference>
<organism evidence="3 4">
    <name type="scientific">Occallatibacter riparius</name>
    <dbReference type="NCBI Taxonomy" id="1002689"/>
    <lineage>
        <taxon>Bacteria</taxon>
        <taxon>Pseudomonadati</taxon>
        <taxon>Acidobacteriota</taxon>
        <taxon>Terriglobia</taxon>
        <taxon>Terriglobales</taxon>
        <taxon>Acidobacteriaceae</taxon>
        <taxon>Occallatibacter</taxon>
    </lineage>
</organism>
<dbReference type="Proteomes" id="UP001059380">
    <property type="component" value="Chromosome"/>
</dbReference>
<keyword evidence="4" id="KW-1185">Reference proteome</keyword>
<evidence type="ECO:0000313" key="3">
    <source>
        <dbReference type="EMBL" id="UWZ86621.1"/>
    </source>
</evidence>
<feature type="chain" id="PRO_5039936591" description="Phosphoesterase" evidence="2">
    <location>
        <begin position="30"/>
        <end position="487"/>
    </location>
</feature>
<gene>
    <name evidence="3" type="ORF">MOP44_11905</name>
</gene>
<dbReference type="RefSeq" id="WP_260796259.1">
    <property type="nucleotide sequence ID" value="NZ_CP093313.1"/>
</dbReference>
<accession>A0A9J7BYN1</accession>
<evidence type="ECO:0000256" key="2">
    <source>
        <dbReference type="SAM" id="SignalP"/>
    </source>
</evidence>
<dbReference type="EMBL" id="CP093313">
    <property type="protein sequence ID" value="UWZ86621.1"/>
    <property type="molecule type" value="Genomic_DNA"/>
</dbReference>
<dbReference type="AlphaFoldDB" id="A0A9J7BYN1"/>
<feature type="signal peptide" evidence="2">
    <location>
        <begin position="1"/>
        <end position="29"/>
    </location>
</feature>
<dbReference type="InterPro" id="IPR017850">
    <property type="entry name" value="Alkaline_phosphatase_core_sf"/>
</dbReference>
<dbReference type="InterPro" id="IPR007312">
    <property type="entry name" value="Phosphoesterase"/>
</dbReference>
<protein>
    <recommendedName>
        <fullName evidence="5">Phosphoesterase</fullName>
    </recommendedName>
</protein>